<keyword evidence="3" id="KW-0808">Transferase</keyword>
<keyword evidence="6" id="KW-1185">Reference proteome</keyword>
<proteinExistence type="predicted"/>
<keyword evidence="1" id="KW-0597">Phosphoprotein</keyword>
<dbReference type="GO" id="GO:0008757">
    <property type="term" value="F:S-adenosylmethionine-dependent methyltransferase activity"/>
    <property type="evidence" value="ECO:0007669"/>
    <property type="project" value="InterPro"/>
</dbReference>
<keyword evidence="2" id="KW-0489">Methyltransferase</keyword>
<dbReference type="Proteomes" id="UP000758155">
    <property type="component" value="Unassembled WGS sequence"/>
</dbReference>
<dbReference type="InterPro" id="IPR029063">
    <property type="entry name" value="SAM-dependent_MTases_sf"/>
</dbReference>
<dbReference type="Gene3D" id="3.40.50.150">
    <property type="entry name" value="Vaccinia Virus protein VP39"/>
    <property type="match status" value="1"/>
</dbReference>
<evidence type="ECO:0000256" key="2">
    <source>
        <dbReference type="ARBA" id="ARBA00022603"/>
    </source>
</evidence>
<gene>
    <name evidence="5" type="ORF">E8E12_001046</name>
</gene>
<dbReference type="SUPFAM" id="SSF53335">
    <property type="entry name" value="S-adenosyl-L-methionine-dependent methyltransferases"/>
    <property type="match status" value="1"/>
</dbReference>
<protein>
    <submittedName>
        <fullName evidence="5">Uncharacterized protein</fullName>
    </submittedName>
</protein>
<dbReference type="PANTHER" id="PTHR32183">
    <property type="match status" value="1"/>
</dbReference>
<dbReference type="Pfam" id="PF05724">
    <property type="entry name" value="TPMT"/>
    <property type="match status" value="1"/>
</dbReference>
<dbReference type="InterPro" id="IPR008854">
    <property type="entry name" value="TPMT"/>
</dbReference>
<evidence type="ECO:0000256" key="4">
    <source>
        <dbReference type="ARBA" id="ARBA00022691"/>
    </source>
</evidence>
<evidence type="ECO:0000313" key="5">
    <source>
        <dbReference type="EMBL" id="KAF3042088.1"/>
    </source>
</evidence>
<name>A0A9P4WUE1_9PLEO</name>
<dbReference type="GO" id="GO:0032259">
    <property type="term" value="P:methylation"/>
    <property type="evidence" value="ECO:0007669"/>
    <property type="project" value="UniProtKB-KW"/>
</dbReference>
<dbReference type="EMBL" id="SWKV01000017">
    <property type="protein sequence ID" value="KAF3042088.1"/>
    <property type="molecule type" value="Genomic_DNA"/>
</dbReference>
<evidence type="ECO:0000256" key="3">
    <source>
        <dbReference type="ARBA" id="ARBA00022679"/>
    </source>
</evidence>
<dbReference type="OrthoDB" id="276151at2759"/>
<reference evidence="5" key="1">
    <citation type="submission" date="2019-04" db="EMBL/GenBank/DDBJ databases">
        <title>Sequencing of skin fungus with MAO and IRED activity.</title>
        <authorList>
            <person name="Marsaioli A.J."/>
            <person name="Bonatto J.M.C."/>
            <person name="Reis Junior O."/>
        </authorList>
    </citation>
    <scope>NUCLEOTIDE SEQUENCE</scope>
    <source>
        <strain evidence="5">28M1</strain>
    </source>
</reference>
<dbReference type="PROSITE" id="PS51585">
    <property type="entry name" value="SAM_MT_TPMT"/>
    <property type="match status" value="1"/>
</dbReference>
<keyword evidence="4" id="KW-0949">S-adenosyl-L-methionine</keyword>
<organism evidence="5 6">
    <name type="scientific">Didymella heteroderae</name>
    <dbReference type="NCBI Taxonomy" id="1769908"/>
    <lineage>
        <taxon>Eukaryota</taxon>
        <taxon>Fungi</taxon>
        <taxon>Dikarya</taxon>
        <taxon>Ascomycota</taxon>
        <taxon>Pezizomycotina</taxon>
        <taxon>Dothideomycetes</taxon>
        <taxon>Pleosporomycetidae</taxon>
        <taxon>Pleosporales</taxon>
        <taxon>Pleosporineae</taxon>
        <taxon>Didymellaceae</taxon>
        <taxon>Didymella</taxon>
    </lineage>
</organism>
<evidence type="ECO:0000313" key="6">
    <source>
        <dbReference type="Proteomes" id="UP000758155"/>
    </source>
</evidence>
<comment type="caution">
    <text evidence="5">The sequence shown here is derived from an EMBL/GenBank/DDBJ whole genome shotgun (WGS) entry which is preliminary data.</text>
</comment>
<evidence type="ECO:0000256" key="1">
    <source>
        <dbReference type="ARBA" id="ARBA00022553"/>
    </source>
</evidence>
<dbReference type="AlphaFoldDB" id="A0A9P4WUE1"/>
<dbReference type="PANTHER" id="PTHR32183:SF6">
    <property type="entry name" value="CYSTEINE SULFINATE DESULFINASE_CYSTEINE DESULFURASE AND RELATED ENZYMES"/>
    <property type="match status" value="1"/>
</dbReference>
<accession>A0A9P4WUE1</accession>
<sequence>MANANIKAQLAKPTDNNFGKGEGRSSPTVAKVILGEFFERDWESQVGTDFEGFDIIYDYTFLCALLPSMRQDWAQRVSHLLSPTGMLICLEFPMWKPLMAESPPYDLNEVHCYILAEGGTGVIDDAGSLSAADGDLGAFERMAYWKPPISFEQGRGEEMISVWKLRKMR</sequence>